<proteinExistence type="predicted"/>
<dbReference type="InterPro" id="IPR038695">
    <property type="entry name" value="Saro_0823-like_sf"/>
</dbReference>
<evidence type="ECO:0000313" key="1">
    <source>
        <dbReference type="EMBL" id="SNZ07496.1"/>
    </source>
</evidence>
<dbReference type="EMBL" id="OBEL01000001">
    <property type="protein sequence ID" value="SNZ07496.1"/>
    <property type="molecule type" value="Genomic_DNA"/>
</dbReference>
<accession>A0A285NI00</accession>
<dbReference type="OrthoDB" id="9808290at2"/>
<dbReference type="Gene3D" id="2.60.120.1140">
    <property type="entry name" value="Protein of unknown function DUF192"/>
    <property type="match status" value="1"/>
</dbReference>
<organism evidence="1 2">
    <name type="scientific">Cohaesibacter gelatinilyticus</name>
    <dbReference type="NCBI Taxonomy" id="372072"/>
    <lineage>
        <taxon>Bacteria</taxon>
        <taxon>Pseudomonadati</taxon>
        <taxon>Pseudomonadota</taxon>
        <taxon>Alphaproteobacteria</taxon>
        <taxon>Hyphomicrobiales</taxon>
        <taxon>Cohaesibacteraceae</taxon>
    </lineage>
</organism>
<gene>
    <name evidence="1" type="ORF">SAMN06265368_1022</name>
</gene>
<sequence>MTMTQELSVTRSLCVGSLTKLTAILSLALTLAWVSGSDRVNAQELTSQSVKDRSERTYTPLIIAKQDNDITFQVEVADNDNTRALGLMFRTKMLENEGMIFDFGESRPVYMWMQNTYISLDMLFINELGRVHHIVESTTPLSRSLIGSGGSVRYVLEVKAGTVKRHQLKKGDQVQHQLFTSN</sequence>
<protein>
    <submittedName>
        <fullName evidence="1">Uncharacterized conserved membrane protein, UPF0127 family</fullName>
    </submittedName>
</protein>
<dbReference type="PANTHER" id="PTHR37953">
    <property type="entry name" value="UPF0127 PROTEIN MJ1496"/>
    <property type="match status" value="1"/>
</dbReference>
<reference evidence="1 2" key="1">
    <citation type="submission" date="2017-09" db="EMBL/GenBank/DDBJ databases">
        <authorList>
            <person name="Ehlers B."/>
            <person name="Leendertz F.H."/>
        </authorList>
    </citation>
    <scope>NUCLEOTIDE SEQUENCE [LARGE SCALE GENOMIC DNA]</scope>
    <source>
        <strain evidence="1 2">DSM 18289</strain>
    </source>
</reference>
<name>A0A285NI00_9HYPH</name>
<evidence type="ECO:0000313" key="2">
    <source>
        <dbReference type="Proteomes" id="UP000219439"/>
    </source>
</evidence>
<dbReference type="Pfam" id="PF02643">
    <property type="entry name" value="DUF192"/>
    <property type="match status" value="1"/>
</dbReference>
<dbReference type="Proteomes" id="UP000219439">
    <property type="component" value="Unassembled WGS sequence"/>
</dbReference>
<keyword evidence="2" id="KW-1185">Reference proteome</keyword>
<dbReference type="PANTHER" id="PTHR37953:SF1">
    <property type="entry name" value="UPF0127 PROTEIN MJ1496"/>
    <property type="match status" value="1"/>
</dbReference>
<dbReference type="AlphaFoldDB" id="A0A285NI00"/>
<dbReference type="InterPro" id="IPR003795">
    <property type="entry name" value="DUF192"/>
</dbReference>